<keyword evidence="4" id="KW-1185">Reference proteome</keyword>
<feature type="coiled-coil region" evidence="1">
    <location>
        <begin position="147"/>
        <end position="216"/>
    </location>
</feature>
<dbReference type="EMBL" id="MCGT01000002">
    <property type="protein sequence ID" value="ORX62303.1"/>
    <property type="molecule type" value="Genomic_DNA"/>
</dbReference>
<feature type="compositionally biased region" description="Polar residues" evidence="2">
    <location>
        <begin position="69"/>
        <end position="79"/>
    </location>
</feature>
<accession>A0A1X2GW76</accession>
<organism evidence="3 4">
    <name type="scientific">Hesseltinella vesiculosa</name>
    <dbReference type="NCBI Taxonomy" id="101127"/>
    <lineage>
        <taxon>Eukaryota</taxon>
        <taxon>Fungi</taxon>
        <taxon>Fungi incertae sedis</taxon>
        <taxon>Mucoromycota</taxon>
        <taxon>Mucoromycotina</taxon>
        <taxon>Mucoromycetes</taxon>
        <taxon>Mucorales</taxon>
        <taxon>Cunninghamellaceae</taxon>
        <taxon>Hesseltinella</taxon>
    </lineage>
</organism>
<feature type="region of interest" description="Disordered" evidence="2">
    <location>
        <begin position="265"/>
        <end position="288"/>
    </location>
</feature>
<protein>
    <submittedName>
        <fullName evidence="3">Uncharacterized protein</fullName>
    </submittedName>
</protein>
<comment type="caution">
    <text evidence="3">The sequence shown here is derived from an EMBL/GenBank/DDBJ whole genome shotgun (WGS) entry which is preliminary data.</text>
</comment>
<keyword evidence="1" id="KW-0175">Coiled coil</keyword>
<evidence type="ECO:0000313" key="3">
    <source>
        <dbReference type="EMBL" id="ORX62303.1"/>
    </source>
</evidence>
<evidence type="ECO:0000256" key="2">
    <source>
        <dbReference type="SAM" id="MobiDB-lite"/>
    </source>
</evidence>
<proteinExistence type="predicted"/>
<gene>
    <name evidence="3" type="ORF">DM01DRAFT_1331745</name>
</gene>
<evidence type="ECO:0000256" key="1">
    <source>
        <dbReference type="SAM" id="Coils"/>
    </source>
</evidence>
<feature type="region of interest" description="Disordered" evidence="2">
    <location>
        <begin position="61"/>
        <end position="144"/>
    </location>
</feature>
<feature type="region of interest" description="Disordered" evidence="2">
    <location>
        <begin position="18"/>
        <end position="48"/>
    </location>
</feature>
<reference evidence="3 4" key="1">
    <citation type="submission" date="2016-07" db="EMBL/GenBank/DDBJ databases">
        <title>Pervasive Adenine N6-methylation of Active Genes in Fungi.</title>
        <authorList>
            <consortium name="DOE Joint Genome Institute"/>
            <person name="Mondo S.J."/>
            <person name="Dannebaum R.O."/>
            <person name="Kuo R.C."/>
            <person name="Labutti K."/>
            <person name="Haridas S."/>
            <person name="Kuo A."/>
            <person name="Salamov A."/>
            <person name="Ahrendt S.R."/>
            <person name="Lipzen A."/>
            <person name="Sullivan W."/>
            <person name="Andreopoulos W.B."/>
            <person name="Clum A."/>
            <person name="Lindquist E."/>
            <person name="Daum C."/>
            <person name="Ramamoorthy G.K."/>
            <person name="Gryganskyi A."/>
            <person name="Culley D."/>
            <person name="Magnuson J.K."/>
            <person name="James T.Y."/>
            <person name="O'Malley M.A."/>
            <person name="Stajich J.E."/>
            <person name="Spatafora J.W."/>
            <person name="Visel A."/>
            <person name="Grigoriev I.V."/>
        </authorList>
    </citation>
    <scope>NUCLEOTIDE SEQUENCE [LARGE SCALE GENOMIC DNA]</scope>
    <source>
        <strain evidence="3 4">NRRL 3301</strain>
    </source>
</reference>
<name>A0A1X2GW76_9FUNG</name>
<sequence>MVAINPYILVNPTVDLATSRSRSPPVDFSAIPSPPTLQSPTTSPQHTLLPLTIDDDVLFIPPHRRPYQSHRSSGTVPQSTRPPPSILQPTQLLSQRRPRSPSPESNQTITIIEIHDSDDSSEVTTVQPSRQQRRRIQPRQPTDEEMVERLEISMRDSRIRHQQYQQERESLDSDEQAVNESEQALIVEHEALLHRLQQIEQERAQLRQQIVHFSNRRDQLDHLDNEERIYFDGIMQQVRGHLPTEQVPRFDDAMARDIDGYLEESRRQRRANHTPRTWRDGTRNTLHM</sequence>
<dbReference type="Proteomes" id="UP000242146">
    <property type="component" value="Unassembled WGS sequence"/>
</dbReference>
<dbReference type="AlphaFoldDB" id="A0A1X2GW76"/>
<evidence type="ECO:0000313" key="4">
    <source>
        <dbReference type="Proteomes" id="UP000242146"/>
    </source>
</evidence>